<organism evidence="2 3">
    <name type="scientific">Sediminicurvatus halobius</name>
    <dbReference type="NCBI Taxonomy" id="2182432"/>
    <lineage>
        <taxon>Bacteria</taxon>
        <taxon>Pseudomonadati</taxon>
        <taxon>Pseudomonadota</taxon>
        <taxon>Gammaproteobacteria</taxon>
        <taxon>Chromatiales</taxon>
        <taxon>Ectothiorhodospiraceae</taxon>
        <taxon>Sediminicurvatus</taxon>
    </lineage>
</organism>
<protein>
    <recommendedName>
        <fullName evidence="1">DUF2399 domain-containing protein</fullName>
    </recommendedName>
</protein>
<gene>
    <name evidence="2" type="ORF">DEM34_09425</name>
</gene>
<feature type="domain" description="DUF2399" evidence="1">
    <location>
        <begin position="301"/>
        <end position="388"/>
    </location>
</feature>
<evidence type="ECO:0000313" key="3">
    <source>
        <dbReference type="Proteomes" id="UP000245474"/>
    </source>
</evidence>
<comment type="caution">
    <text evidence="2">The sequence shown here is derived from an EMBL/GenBank/DDBJ whole genome shotgun (WGS) entry which is preliminary data.</text>
</comment>
<keyword evidence="3" id="KW-1185">Reference proteome</keyword>
<dbReference type="Proteomes" id="UP000245474">
    <property type="component" value="Unassembled WGS sequence"/>
</dbReference>
<dbReference type="AlphaFoldDB" id="A0A2U2N2H3"/>
<dbReference type="EMBL" id="QFFI01000012">
    <property type="protein sequence ID" value="PWG63282.1"/>
    <property type="molecule type" value="Genomic_DNA"/>
</dbReference>
<dbReference type="OrthoDB" id="322908at2"/>
<dbReference type="InterPro" id="IPR024465">
    <property type="entry name" value="DUF2399"/>
</dbReference>
<dbReference type="RefSeq" id="WP_109678560.1">
    <property type="nucleotide sequence ID" value="NZ_CP086615.1"/>
</dbReference>
<proteinExistence type="predicted"/>
<dbReference type="Pfam" id="PF09664">
    <property type="entry name" value="DUF2399"/>
    <property type="match status" value="1"/>
</dbReference>
<evidence type="ECO:0000313" key="2">
    <source>
        <dbReference type="EMBL" id="PWG63282.1"/>
    </source>
</evidence>
<accession>A0A2U2N2H3</accession>
<evidence type="ECO:0000259" key="1">
    <source>
        <dbReference type="Pfam" id="PF09664"/>
    </source>
</evidence>
<sequence length="389" mass="43572">MAPSDGIDRALAHPQIRALLSRFVDRLDQRPFEARDRRLTAPVTSPELPALNGETHPGDDVNLWRHLEALARHGVIALRFRRKHRAHDEPWRHGEIEFLPEGEAIARAVLQRPVRSAWGQRWREAVLASGAFADPDYAAAHPLPQIHGLTADAMVARLSRIPDRLTRGALTAYRLGAELFGGDSKALAGREEWLEIVFGLHAGDLRYRPVLIEVYHPEAPPRAVLLIENLESYLEAAEGMWPGTEGWAFVYTAGFRGAAQRIRNARQACFHLHGSGALNRPLISEFVESWMSQESLPWPVFFFGDLDWAGLAIYARLKAVFSDLTPWRPGYEALLLAQQEGCAHSPEMASKCDQTPVSDTGSIWLDHIAAAMKREPKFVDQELVLSFLN</sequence>
<name>A0A2U2N2H3_9GAMM</name>
<reference evidence="2 3" key="1">
    <citation type="submission" date="2018-05" db="EMBL/GenBank/DDBJ databases">
        <title>Spiribacter halobius sp. nov., a moderately halophilic bacterium isolated from marine solar saltern.</title>
        <authorList>
            <person name="Zheng W.-S."/>
            <person name="Lu D.-C."/>
            <person name="Du Z.-J."/>
        </authorList>
    </citation>
    <scope>NUCLEOTIDE SEQUENCE [LARGE SCALE GENOMIC DNA]</scope>
    <source>
        <strain evidence="2 3">E85</strain>
    </source>
</reference>